<evidence type="ECO:0000256" key="1">
    <source>
        <dbReference type="SAM" id="SignalP"/>
    </source>
</evidence>
<keyword evidence="1" id="KW-0732">Signal</keyword>
<name>A0A2Z4MG42_BREBE</name>
<gene>
    <name evidence="2" type="ORF">AB432_010120</name>
</gene>
<organism evidence="2 3">
    <name type="scientific">Brevibacillus brevis</name>
    <name type="common">Bacillus brevis</name>
    <dbReference type="NCBI Taxonomy" id="1393"/>
    <lineage>
        <taxon>Bacteria</taxon>
        <taxon>Bacillati</taxon>
        <taxon>Bacillota</taxon>
        <taxon>Bacilli</taxon>
        <taxon>Bacillales</taxon>
        <taxon>Paenibacillaceae</taxon>
        <taxon>Brevibacillus</taxon>
    </lineage>
</organism>
<protein>
    <submittedName>
        <fullName evidence="2">Uncharacterized protein</fullName>
    </submittedName>
</protein>
<dbReference type="RefSeq" id="WP_048032180.1">
    <property type="nucleotide sequence ID" value="NZ_CP030117.1"/>
</dbReference>
<dbReference type="Proteomes" id="UP000036061">
    <property type="component" value="Chromosome"/>
</dbReference>
<dbReference type="EMBL" id="CP030117">
    <property type="protein sequence ID" value="AWX55379.1"/>
    <property type="molecule type" value="Genomic_DNA"/>
</dbReference>
<evidence type="ECO:0000313" key="3">
    <source>
        <dbReference type="Proteomes" id="UP000036061"/>
    </source>
</evidence>
<feature type="chain" id="PRO_5016335934" evidence="1">
    <location>
        <begin position="24"/>
        <end position="128"/>
    </location>
</feature>
<feature type="signal peptide" evidence="1">
    <location>
        <begin position="1"/>
        <end position="23"/>
    </location>
</feature>
<dbReference type="AlphaFoldDB" id="A0A2Z4MG42"/>
<accession>A0A2Z4MG42</accession>
<sequence length="128" mass="14051">MKRLASVALSIFSVFAIISSASAATPQAVQSNVTAQATVTKLVIEEDIPYNFYPYDYAPIWVTAHFSDGTSKLVSNEVNVTDEQACEYIKQPKTAYAMVKATRSTGNDVGWFTVEYGGVEKTLYFSVE</sequence>
<evidence type="ECO:0000313" key="2">
    <source>
        <dbReference type="EMBL" id="AWX55379.1"/>
    </source>
</evidence>
<proteinExistence type="predicted"/>
<reference evidence="2 3" key="1">
    <citation type="journal article" date="2015" name="Genome Announc.">
        <title>Draft Genome Sequence of Brevibacillus brevis DZQ7, a Plant Growth-Promoting Rhizobacterium with Broad-Spectrum Antimicrobial Activity.</title>
        <authorList>
            <person name="Hou Q."/>
            <person name="Wang C."/>
            <person name="Hou X."/>
            <person name="Xia Z."/>
            <person name="Ye J."/>
            <person name="Liu K."/>
            <person name="Liu H."/>
            <person name="Wang J."/>
            <person name="Guo H."/>
            <person name="Yu X."/>
            <person name="Yang Y."/>
            <person name="Du B."/>
            <person name="Ding Y."/>
        </authorList>
    </citation>
    <scope>NUCLEOTIDE SEQUENCE [LARGE SCALE GENOMIC DNA]</scope>
    <source>
        <strain evidence="2 3">DZQ7</strain>
    </source>
</reference>